<dbReference type="InterPro" id="IPR011989">
    <property type="entry name" value="ARM-like"/>
</dbReference>
<feature type="domain" description="TATA-binding protein interacting (TIP20)" evidence="5">
    <location>
        <begin position="1090"/>
        <end position="1252"/>
    </location>
</feature>
<dbReference type="EMBL" id="KN847979">
    <property type="protein sequence ID" value="KIR47867.1"/>
    <property type="molecule type" value="Genomic_DNA"/>
</dbReference>
<evidence type="ECO:0000256" key="3">
    <source>
        <dbReference type="ARBA" id="ARBA00022786"/>
    </source>
</evidence>
<keyword evidence="3" id="KW-0833">Ubl conjugation pathway</keyword>
<dbReference type="Pfam" id="PF08623">
    <property type="entry name" value="TIP120"/>
    <property type="match status" value="1"/>
</dbReference>
<evidence type="ECO:0000256" key="4">
    <source>
        <dbReference type="SAM" id="MobiDB-lite"/>
    </source>
</evidence>
<dbReference type="InterPro" id="IPR013932">
    <property type="entry name" value="TATA-bd_TIP120"/>
</dbReference>
<evidence type="ECO:0000313" key="6">
    <source>
        <dbReference type="EMBL" id="KIR47867.1"/>
    </source>
</evidence>
<evidence type="ECO:0000256" key="1">
    <source>
        <dbReference type="ARBA" id="ARBA00007657"/>
    </source>
</evidence>
<reference evidence="6" key="1">
    <citation type="submission" date="2015-01" db="EMBL/GenBank/DDBJ databases">
        <title>The Genome Sequence of Cryptococcus gattii CA1280.</title>
        <authorList>
            <consortium name="The Broad Institute Genomics Platform"/>
            <person name="Cuomo C."/>
            <person name="Litvintseva A."/>
            <person name="Chen Y."/>
            <person name="Heitman J."/>
            <person name="Sun S."/>
            <person name="Springer D."/>
            <person name="Dromer F."/>
            <person name="Young S."/>
            <person name="Zeng Q."/>
            <person name="Gargeya S."/>
            <person name="Abouelleil A."/>
            <person name="Alvarado L."/>
            <person name="Chapman S.B."/>
            <person name="Gainer-Dewar J."/>
            <person name="Goldberg J."/>
            <person name="Griggs A."/>
            <person name="Gujja S."/>
            <person name="Hansen M."/>
            <person name="Howarth C."/>
            <person name="Imamovic A."/>
            <person name="Larimer J."/>
            <person name="Murphy C."/>
            <person name="Naylor J."/>
            <person name="Pearson M."/>
            <person name="Priest M."/>
            <person name="Roberts A."/>
            <person name="Saif S."/>
            <person name="Shea T."/>
            <person name="Sykes S."/>
            <person name="Wortman J."/>
            <person name="Nusbaum C."/>
            <person name="Birren B."/>
        </authorList>
    </citation>
    <scope>NUCLEOTIDE SEQUENCE [LARGE SCALE GENOMIC DNA]</scope>
    <source>
        <strain evidence="6">CA1280</strain>
    </source>
</reference>
<feature type="region of interest" description="Disordered" evidence="4">
    <location>
        <begin position="334"/>
        <end position="365"/>
    </location>
</feature>
<accession>A0A0D0TME5</accession>
<dbReference type="InterPro" id="IPR039852">
    <property type="entry name" value="CAND1/CAND2"/>
</dbReference>
<dbReference type="InterPro" id="IPR016024">
    <property type="entry name" value="ARM-type_fold"/>
</dbReference>
<dbReference type="Pfam" id="PF25782">
    <property type="entry name" value="TPR_CAND1"/>
    <property type="match status" value="1"/>
</dbReference>
<evidence type="ECO:0000256" key="2">
    <source>
        <dbReference type="ARBA" id="ARBA00022737"/>
    </source>
</evidence>
<evidence type="ECO:0000259" key="5">
    <source>
        <dbReference type="Pfam" id="PF08623"/>
    </source>
</evidence>
<comment type="similarity">
    <text evidence="1">Belongs to the CAND family.</text>
</comment>
<organism evidence="6">
    <name type="scientific">Cryptococcus bacillisporus CA1280</name>
    <dbReference type="NCBI Taxonomy" id="1296109"/>
    <lineage>
        <taxon>Eukaryota</taxon>
        <taxon>Fungi</taxon>
        <taxon>Dikarya</taxon>
        <taxon>Basidiomycota</taxon>
        <taxon>Agaricomycotina</taxon>
        <taxon>Tremellomycetes</taxon>
        <taxon>Tremellales</taxon>
        <taxon>Cryptococcaceae</taxon>
        <taxon>Cryptococcus</taxon>
        <taxon>Cryptococcus gattii species complex</taxon>
    </lineage>
</organism>
<keyword evidence="2" id="KW-0677">Repeat</keyword>
<feature type="region of interest" description="Disordered" evidence="4">
    <location>
        <begin position="430"/>
        <end position="454"/>
    </location>
</feature>
<dbReference type="Gene3D" id="1.25.10.10">
    <property type="entry name" value="Leucine-rich Repeat Variant"/>
    <property type="match status" value="1"/>
</dbReference>
<dbReference type="GO" id="GO:0010265">
    <property type="term" value="P:SCF complex assembly"/>
    <property type="evidence" value="ECO:0007669"/>
    <property type="project" value="InterPro"/>
</dbReference>
<proteinExistence type="inferred from homology"/>
<dbReference type="PANTHER" id="PTHR12696">
    <property type="entry name" value="TIP120"/>
    <property type="match status" value="1"/>
</dbReference>
<dbReference type="AlphaFoldDB" id="A0A0D0TME5"/>
<sequence>MSRVTAVPLSSQLPGLLEKMRSIDPDYRIMALVDLNKELTRTLAPQPSSTRRPDPHYTDDYTESQLVEMVLKLLADSNGEVKSAAVACISLMVKKPRPSSLSKIINSLLEDVSSDNDERRDTSCLALKNVVLEMPSESQQVLSDIERIVTRVFKLFTNEIHPQIASELLQILTDLFIRFSFNVASSTTIQSTALSSLIQILDNARPAIRKRAIPTLSSLIATSPKLFNEDLEKEIVSGVSQGGESSRIWMGTVASLARGKSVGIIGKLVNEGKLAELILNQTKNEEDVETVEAALTALEALVLRCPSEMFPHISAITQRSLVLVKYDPNYVELEDEDDDDVDMTSDAEDDDEDEYGDADYSDEDDDSWKIRRSSAKLLRALISTRPDLLSELYNSATPVLISRFSEREESVRLEVLAAFEVLLKQTATSRSTDLATGGRNKRKRSEGMDEDYVSDDGPISSLQSYLPQLSKAILTQLSSKSVPTRQQSFNLLRQAATALEGGLDDSADPICSAAASALRTIDSAISSSLAIATLSFLAVFFGTHSARTFASHLGDLVPAIVRCMKDKLQRISFEAFDTASALIKSLRPAGSSASVSGDLSTPIQEVFAATTEVLRDNSVDGDVREKALATLGSILVQSGDLFVSSFSTSLPLITNRLGSESTASTAIVVIGQLAASPQCKGPEFEGWLLQILPEVVVALRRTKRGTSKNAEFTCLLSIIERVGKALPVDLAEGLIIELTPVIDTPMALQTIALVLTHQPSARPAADAQLYPKILTTLKTSLNPHIVDALAEFFTAYAASLNSPKKAVKLVQELSNNLGSGKEDSLPDATSGGTAAWGTTAKCVGGVIKGEIASAGESLTVFENVVKGKKVKETDAYLALLCIGEIGRIVDLSTKTDLFETILSFFKHDSEEVRSAAAFAAGNLAVGAPAVYVPSIITRISAAKDESERLLLLHAIKEVILHSPSSELESLADTLWAPLFSATDATPASKANSTGDDGIRNVIAACIGKLTTTVPAKFLPQLQQLLHSSPSNRATVAAAVRYTFIDTSNGYDELIAPILVEFLSLMKDENLIVRRLSLASLNAALQNKPHLIVDKLDILQPLLYQETYVKKELQREVTMGPWKVIEDDGLENRKTAYETMYTLLGTCFSKIDVPTFTARVLVSLSDVNEVKILGLMLLLRLGQVSPESVIPRLDEVVESLKGMMKDVEVKEDTVKQDLERKAEMQRSTLRTVVPLYKSSTPQQAPAFHAFVENLLTNEKWKEFRDYQA</sequence>
<gene>
    <name evidence="6" type="ORF">I312_03015</name>
</gene>
<dbReference type="SUPFAM" id="SSF48371">
    <property type="entry name" value="ARM repeat"/>
    <property type="match status" value="1"/>
</dbReference>
<dbReference type="OrthoDB" id="6260732at2759"/>
<name>A0A0D0TME5_CRYGA</name>
<protein>
    <submittedName>
        <fullName evidence="6">Tip120-family protein</fullName>
    </submittedName>
</protein>
<dbReference type="HOGENOM" id="CLU_007157_0_0_1"/>